<protein>
    <submittedName>
        <fullName evidence="12">CRISPR-associated helicase, Cas3 family</fullName>
    </submittedName>
</protein>
<keyword evidence="7" id="KW-0347">Helicase</keyword>
<dbReference type="Gene3D" id="3.40.50.300">
    <property type="entry name" value="P-loop containing nucleotide triphosphate hydrolases"/>
    <property type="match status" value="2"/>
</dbReference>
<evidence type="ECO:0000256" key="6">
    <source>
        <dbReference type="ARBA" id="ARBA00022801"/>
    </source>
</evidence>
<dbReference type="NCBIfam" id="TIGR01596">
    <property type="entry name" value="cas3_HD"/>
    <property type="match status" value="1"/>
</dbReference>
<dbReference type="SMART" id="SM00490">
    <property type="entry name" value="HELICc"/>
    <property type="match status" value="1"/>
</dbReference>
<dbReference type="Proteomes" id="UP001157947">
    <property type="component" value="Unassembled WGS sequence"/>
</dbReference>
<sequence length="778" mass="91958">MDKINSGLLSHPDRLLEEHINSVIKLSLKFFEKDNIYNEILKDILTIISFSHDIGKSTDYFQEYIKGDKTLRNRPETKHALLGGVIGLCLTERYLSSKNINDLFLLSLGFILPKRHHGNLGDFLNEVILEDTEIELLKNQINAIDKEKFNVFLNNLNIKNKDLLKFSFEDIDFDKINKKLREIKRFIRNLKEKKSLDYYLNTLLLFSLLLDADKSDVGIKIDKSILFKDIDLESNIVDSYVRALSQRDNKINNLRKKAFEEITNQDIDINNKILTITLPTGIGKTLISFKLALKIAEKVKKERGIDLKIIYSLPFLSVIEQNHNVFEKVLKHSKISVDNTLLLKYHHLTGFSYREKEDEFDYDSSRILIEGFNSKIITTTFMQFFYSIFTNKNKMIRKFHRFTNSIIILDEIQSIPHKYWLLINEFLTKMAEKFNFYVILSTATQPFIFENSKELAINSNYYFENLNRYNIYINKTPQTIEAFCSNLDIKPDKSYLFILNTVNSAKELYERLKNQFNQEEITFLSTYIIPKERFKRIKEIQEGKKRIVVSTQLVEAGVDIDFDVVYRDFAPLDSLIQSAGRCNRNSNKSKGNFYIINLVDNNNKEYSFYVYDAVLISITKSILYKDYYEEKDILNLVHNFYNEIQKRKSDKISIDLLNMLYSLKFDGEKEKNKITSIKDFVLIEEDYYKEDIFVEVDEEAQKIWKEFCQIIQIRDIFEKKKAFDDLKAKFYQYIISVPIKDNTPHIENGFYYVPYSNLEYFYDLETGFKIKDKFYFGF</sequence>
<feature type="domain" description="Helicase ATP-binding" evidence="10">
    <location>
        <begin position="265"/>
        <end position="463"/>
    </location>
</feature>
<evidence type="ECO:0000256" key="7">
    <source>
        <dbReference type="ARBA" id="ARBA00022806"/>
    </source>
</evidence>
<dbReference type="GO" id="GO:0005524">
    <property type="term" value="F:ATP binding"/>
    <property type="evidence" value="ECO:0007669"/>
    <property type="project" value="UniProtKB-KW"/>
</dbReference>
<evidence type="ECO:0000259" key="11">
    <source>
        <dbReference type="PROSITE" id="PS51643"/>
    </source>
</evidence>
<dbReference type="GO" id="GO:0003724">
    <property type="term" value="F:RNA helicase activity"/>
    <property type="evidence" value="ECO:0007669"/>
    <property type="project" value="TreeGrafter"/>
</dbReference>
<evidence type="ECO:0000256" key="4">
    <source>
        <dbReference type="ARBA" id="ARBA00022723"/>
    </source>
</evidence>
<accession>A0AA45WJS5</accession>
<dbReference type="InterPro" id="IPR011545">
    <property type="entry name" value="DEAD/DEAH_box_helicase_dom"/>
</dbReference>
<evidence type="ECO:0000256" key="8">
    <source>
        <dbReference type="ARBA" id="ARBA00022840"/>
    </source>
</evidence>
<evidence type="ECO:0000259" key="10">
    <source>
        <dbReference type="PROSITE" id="PS51192"/>
    </source>
</evidence>
<keyword evidence="13" id="KW-1185">Reference proteome</keyword>
<dbReference type="PROSITE" id="PS51643">
    <property type="entry name" value="HD_CAS3"/>
    <property type="match status" value="1"/>
</dbReference>
<dbReference type="PROSITE" id="PS51192">
    <property type="entry name" value="HELICASE_ATP_BIND_1"/>
    <property type="match status" value="1"/>
</dbReference>
<dbReference type="GO" id="GO:0004518">
    <property type="term" value="F:nuclease activity"/>
    <property type="evidence" value="ECO:0007669"/>
    <property type="project" value="UniProtKB-KW"/>
</dbReference>
<evidence type="ECO:0000313" key="12">
    <source>
        <dbReference type="EMBL" id="SMP04135.1"/>
    </source>
</evidence>
<comment type="similarity">
    <text evidence="2">In the central section; belongs to the CRISPR-associated helicase Cas3 family.</text>
</comment>
<keyword evidence="3" id="KW-0540">Nuclease</keyword>
<dbReference type="PANTHER" id="PTHR47963:SF9">
    <property type="entry name" value="CRISPR-ASSOCIATED ENDONUCLEASE_HELICASE CAS3"/>
    <property type="match status" value="1"/>
</dbReference>
<dbReference type="SMART" id="SM00487">
    <property type="entry name" value="DEXDc"/>
    <property type="match status" value="1"/>
</dbReference>
<dbReference type="Pfam" id="PF22590">
    <property type="entry name" value="Cas3-like_C_2"/>
    <property type="match status" value="1"/>
</dbReference>
<keyword evidence="4" id="KW-0479">Metal-binding</keyword>
<dbReference type="GO" id="GO:0016787">
    <property type="term" value="F:hydrolase activity"/>
    <property type="evidence" value="ECO:0007669"/>
    <property type="project" value="UniProtKB-KW"/>
</dbReference>
<dbReference type="PANTHER" id="PTHR47963">
    <property type="entry name" value="DEAD-BOX ATP-DEPENDENT RNA HELICASE 47, MITOCHONDRIAL"/>
    <property type="match status" value="1"/>
</dbReference>
<evidence type="ECO:0000256" key="9">
    <source>
        <dbReference type="ARBA" id="ARBA00023118"/>
    </source>
</evidence>
<dbReference type="Pfam" id="PF00270">
    <property type="entry name" value="DEAD"/>
    <property type="match status" value="1"/>
</dbReference>
<evidence type="ECO:0000313" key="13">
    <source>
        <dbReference type="Proteomes" id="UP001157947"/>
    </source>
</evidence>
<keyword evidence="9" id="KW-0051">Antiviral defense</keyword>
<evidence type="ECO:0000256" key="2">
    <source>
        <dbReference type="ARBA" id="ARBA00009046"/>
    </source>
</evidence>
<dbReference type="Gene3D" id="1.10.3210.30">
    <property type="match status" value="1"/>
</dbReference>
<dbReference type="InterPro" id="IPR038257">
    <property type="entry name" value="CRISPR-assoc_Cas3_HD_sf"/>
</dbReference>
<dbReference type="InterPro" id="IPR006474">
    <property type="entry name" value="Helicase_Cas3_CRISPR-ass_core"/>
</dbReference>
<evidence type="ECO:0000256" key="1">
    <source>
        <dbReference type="ARBA" id="ARBA00006847"/>
    </source>
</evidence>
<feature type="domain" description="HD Cas3-type" evidence="11">
    <location>
        <begin position="9"/>
        <end position="215"/>
    </location>
</feature>
<dbReference type="InterPro" id="IPR006483">
    <property type="entry name" value="CRISPR-assoc_Cas3_HD"/>
</dbReference>
<dbReference type="SUPFAM" id="SSF52540">
    <property type="entry name" value="P-loop containing nucleoside triphosphate hydrolases"/>
    <property type="match status" value="1"/>
</dbReference>
<dbReference type="InterPro" id="IPR001650">
    <property type="entry name" value="Helicase_C-like"/>
</dbReference>
<proteinExistence type="inferred from homology"/>
<dbReference type="GO" id="GO:0003723">
    <property type="term" value="F:RNA binding"/>
    <property type="evidence" value="ECO:0007669"/>
    <property type="project" value="TreeGrafter"/>
</dbReference>
<dbReference type="GO" id="GO:0051607">
    <property type="term" value="P:defense response to virus"/>
    <property type="evidence" value="ECO:0007669"/>
    <property type="project" value="UniProtKB-KW"/>
</dbReference>
<dbReference type="InterPro" id="IPR027417">
    <property type="entry name" value="P-loop_NTPase"/>
</dbReference>
<dbReference type="CDD" id="cd09641">
    <property type="entry name" value="Cas3''_I"/>
    <property type="match status" value="1"/>
</dbReference>
<dbReference type="EMBL" id="FXTX01000003">
    <property type="protein sequence ID" value="SMP04135.1"/>
    <property type="molecule type" value="Genomic_DNA"/>
</dbReference>
<evidence type="ECO:0000256" key="3">
    <source>
        <dbReference type="ARBA" id="ARBA00022722"/>
    </source>
</evidence>
<keyword evidence="8" id="KW-0067">ATP-binding</keyword>
<organism evidence="12 13">
    <name type="scientific">Venenivibrio stagnispumantis</name>
    <dbReference type="NCBI Taxonomy" id="407998"/>
    <lineage>
        <taxon>Bacteria</taxon>
        <taxon>Pseudomonadati</taxon>
        <taxon>Aquificota</taxon>
        <taxon>Aquificia</taxon>
        <taxon>Aquificales</taxon>
        <taxon>Hydrogenothermaceae</taxon>
        <taxon>Venenivibrio</taxon>
    </lineage>
</organism>
<dbReference type="GO" id="GO:0046872">
    <property type="term" value="F:metal ion binding"/>
    <property type="evidence" value="ECO:0007669"/>
    <property type="project" value="UniProtKB-KW"/>
</dbReference>
<evidence type="ECO:0000256" key="5">
    <source>
        <dbReference type="ARBA" id="ARBA00022741"/>
    </source>
</evidence>
<comment type="similarity">
    <text evidence="1">In the N-terminal section; belongs to the CRISPR-associated nuclease Cas3-HD family.</text>
</comment>
<dbReference type="RefSeq" id="WP_265133886.1">
    <property type="nucleotide sequence ID" value="NZ_FXTX01000003.1"/>
</dbReference>
<dbReference type="AlphaFoldDB" id="A0AA45WJS5"/>
<keyword evidence="6" id="KW-0378">Hydrolase</keyword>
<keyword evidence="5" id="KW-0547">Nucleotide-binding</keyword>
<dbReference type="InterPro" id="IPR050547">
    <property type="entry name" value="DEAD_box_RNA_helicases"/>
</dbReference>
<comment type="caution">
    <text evidence="12">The sequence shown here is derived from an EMBL/GenBank/DDBJ whole genome shotgun (WGS) entry which is preliminary data.</text>
</comment>
<dbReference type="InterPro" id="IPR054712">
    <property type="entry name" value="Cas3-like_dom"/>
</dbReference>
<reference evidence="12" key="1">
    <citation type="submission" date="2017-05" db="EMBL/GenBank/DDBJ databases">
        <authorList>
            <person name="Varghese N."/>
            <person name="Submissions S."/>
        </authorList>
    </citation>
    <scope>NUCLEOTIDE SEQUENCE</scope>
    <source>
        <strain evidence="12">DSM 18763</strain>
    </source>
</reference>
<name>A0AA45WJS5_9AQUI</name>
<dbReference type="NCBIfam" id="TIGR01587">
    <property type="entry name" value="cas3_core"/>
    <property type="match status" value="1"/>
</dbReference>
<gene>
    <name evidence="12" type="ORF">SAMN06264868_1032</name>
</gene>
<dbReference type="InterPro" id="IPR014001">
    <property type="entry name" value="Helicase_ATP-bd"/>
</dbReference>
<dbReference type="CDD" id="cd17930">
    <property type="entry name" value="DEXHc_cas3"/>
    <property type="match status" value="1"/>
</dbReference>